<organism evidence="1 2">
    <name type="scientific">Paralvinella palmiformis</name>
    <dbReference type="NCBI Taxonomy" id="53620"/>
    <lineage>
        <taxon>Eukaryota</taxon>
        <taxon>Metazoa</taxon>
        <taxon>Spiralia</taxon>
        <taxon>Lophotrochozoa</taxon>
        <taxon>Annelida</taxon>
        <taxon>Polychaeta</taxon>
        <taxon>Sedentaria</taxon>
        <taxon>Canalipalpata</taxon>
        <taxon>Terebellida</taxon>
        <taxon>Terebelliformia</taxon>
        <taxon>Alvinellidae</taxon>
        <taxon>Paralvinella</taxon>
    </lineage>
</organism>
<dbReference type="Proteomes" id="UP001208570">
    <property type="component" value="Unassembled WGS sequence"/>
</dbReference>
<protein>
    <submittedName>
        <fullName evidence="1">Uncharacterized protein</fullName>
    </submittedName>
</protein>
<sequence length="89" mass="10509">MECKVHEVVMSKEMLLSCKFSHQRFRIHMEINKEKSKSSAAYEKIKVIRLEMDECKIKEHMLEADANTLLDKPDKLCLEAQVKNRSKRT</sequence>
<accession>A0AAD9K402</accession>
<dbReference type="EMBL" id="JAODUP010000075">
    <property type="protein sequence ID" value="KAK2163663.1"/>
    <property type="molecule type" value="Genomic_DNA"/>
</dbReference>
<name>A0AAD9K402_9ANNE</name>
<evidence type="ECO:0000313" key="2">
    <source>
        <dbReference type="Proteomes" id="UP001208570"/>
    </source>
</evidence>
<comment type="caution">
    <text evidence="1">The sequence shown here is derived from an EMBL/GenBank/DDBJ whole genome shotgun (WGS) entry which is preliminary data.</text>
</comment>
<proteinExistence type="predicted"/>
<keyword evidence="2" id="KW-1185">Reference proteome</keyword>
<evidence type="ECO:0000313" key="1">
    <source>
        <dbReference type="EMBL" id="KAK2163663.1"/>
    </source>
</evidence>
<gene>
    <name evidence="1" type="ORF">LSH36_75g01032</name>
</gene>
<dbReference type="AlphaFoldDB" id="A0AAD9K402"/>
<reference evidence="1" key="1">
    <citation type="journal article" date="2023" name="Mol. Biol. Evol.">
        <title>Third-Generation Sequencing Reveals the Adaptive Role of the Epigenome in Three Deep-Sea Polychaetes.</title>
        <authorList>
            <person name="Perez M."/>
            <person name="Aroh O."/>
            <person name="Sun Y."/>
            <person name="Lan Y."/>
            <person name="Juniper S.K."/>
            <person name="Young C.R."/>
            <person name="Angers B."/>
            <person name="Qian P.Y."/>
        </authorList>
    </citation>
    <scope>NUCLEOTIDE SEQUENCE</scope>
    <source>
        <strain evidence="1">P08H-3</strain>
    </source>
</reference>